<evidence type="ECO:0000313" key="5">
    <source>
        <dbReference type="Proteomes" id="UP000676336"/>
    </source>
</evidence>
<gene>
    <name evidence="2" type="ORF">BYL167_LOCUS47437</name>
    <name evidence="4" type="ORF">GIL414_LOCUS77143</name>
    <name evidence="3" type="ORF">SMN809_LOCUS47652</name>
</gene>
<comment type="caution">
    <text evidence="3">The sequence shown here is derived from an EMBL/GenBank/DDBJ whole genome shotgun (WGS) entry which is preliminary data.</text>
</comment>
<name>A0A8S3BF34_9BILA</name>
<dbReference type="EMBL" id="CAJOBJ010346961">
    <property type="protein sequence ID" value="CAF5202702.1"/>
    <property type="molecule type" value="Genomic_DNA"/>
</dbReference>
<evidence type="ECO:0000313" key="2">
    <source>
        <dbReference type="EMBL" id="CAF4784081.1"/>
    </source>
</evidence>
<proteinExistence type="predicted"/>
<evidence type="ECO:0000313" key="4">
    <source>
        <dbReference type="EMBL" id="CAF5202702.1"/>
    </source>
</evidence>
<feature type="region of interest" description="Disordered" evidence="1">
    <location>
        <begin position="1"/>
        <end position="57"/>
    </location>
</feature>
<dbReference type="Proteomes" id="UP000676336">
    <property type="component" value="Unassembled WGS sequence"/>
</dbReference>
<accession>A0A8S3BF34</accession>
<protein>
    <submittedName>
        <fullName evidence="3">Uncharacterized protein</fullName>
    </submittedName>
</protein>
<dbReference type="EMBL" id="CAJOBI010151441">
    <property type="protein sequence ID" value="CAF4812385.1"/>
    <property type="molecule type" value="Genomic_DNA"/>
</dbReference>
<feature type="compositionally biased region" description="Basic residues" evidence="1">
    <location>
        <begin position="32"/>
        <end position="41"/>
    </location>
</feature>
<dbReference type="Proteomes" id="UP000681967">
    <property type="component" value="Unassembled WGS sequence"/>
</dbReference>
<feature type="non-terminal residue" evidence="3">
    <location>
        <position position="57"/>
    </location>
</feature>
<dbReference type="EMBL" id="CAJOBH010136420">
    <property type="protein sequence ID" value="CAF4784081.1"/>
    <property type="molecule type" value="Genomic_DNA"/>
</dbReference>
<organism evidence="3 5">
    <name type="scientific">Rotaria magnacalcarata</name>
    <dbReference type="NCBI Taxonomy" id="392030"/>
    <lineage>
        <taxon>Eukaryota</taxon>
        <taxon>Metazoa</taxon>
        <taxon>Spiralia</taxon>
        <taxon>Gnathifera</taxon>
        <taxon>Rotifera</taxon>
        <taxon>Eurotatoria</taxon>
        <taxon>Bdelloidea</taxon>
        <taxon>Philodinida</taxon>
        <taxon>Philodinidae</taxon>
        <taxon>Rotaria</taxon>
    </lineage>
</organism>
<reference evidence="3" key="1">
    <citation type="submission" date="2021-02" db="EMBL/GenBank/DDBJ databases">
        <authorList>
            <person name="Nowell W R."/>
        </authorList>
    </citation>
    <scope>NUCLEOTIDE SEQUENCE</scope>
</reference>
<feature type="compositionally biased region" description="Polar residues" evidence="1">
    <location>
        <begin position="1"/>
        <end position="10"/>
    </location>
</feature>
<evidence type="ECO:0000313" key="3">
    <source>
        <dbReference type="EMBL" id="CAF4812385.1"/>
    </source>
</evidence>
<evidence type="ECO:0000256" key="1">
    <source>
        <dbReference type="SAM" id="MobiDB-lite"/>
    </source>
</evidence>
<sequence>MMHNEPSTQTLPPPLPLSYEQETKSNVFHDFPHHHHHHHLRQQSIDPIDSQQQYSNF</sequence>
<dbReference type="AlphaFoldDB" id="A0A8S3BF34"/>
<dbReference type="Proteomes" id="UP000681720">
    <property type="component" value="Unassembled WGS sequence"/>
</dbReference>
<feature type="compositionally biased region" description="Low complexity" evidence="1">
    <location>
        <begin position="42"/>
        <end position="57"/>
    </location>
</feature>